<evidence type="ECO:0008006" key="3">
    <source>
        <dbReference type="Google" id="ProtNLM"/>
    </source>
</evidence>
<dbReference type="EMBL" id="CP019124">
    <property type="protein sequence ID" value="APX91178.1"/>
    <property type="molecule type" value="Genomic_DNA"/>
</dbReference>
<sequence length="141" mass="14999">MAGLSGIALLAACGQEPIAPLGAEQAARRAATTPARDGFSPVYLDVATRLMDTNLVNFQVRMRGARHAGDVEDYARCAAGQYTLIRGYEYAQHVRTNLAKDGGIWKADAVYTVSPSFPAGSVALRASEVVKDCRDKGIPTV</sequence>
<protein>
    <recommendedName>
        <fullName evidence="3">Lipoprotein</fullName>
    </recommendedName>
</protein>
<keyword evidence="2" id="KW-1185">Reference proteome</keyword>
<name>A0A1U7DMT4_9RHOB</name>
<dbReference type="AlphaFoldDB" id="A0A1U7DMT4"/>
<dbReference type="STRING" id="1267768.BV394_13555"/>
<accession>A0A1U7DMT4</accession>
<dbReference type="Proteomes" id="UP000187266">
    <property type="component" value="Chromosome"/>
</dbReference>
<gene>
    <name evidence="1" type="ORF">BV394_13555</name>
</gene>
<evidence type="ECO:0000313" key="1">
    <source>
        <dbReference type="EMBL" id="APX91178.1"/>
    </source>
</evidence>
<organism evidence="1 2">
    <name type="scientific">Brevirhabdus pacifica</name>
    <dbReference type="NCBI Taxonomy" id="1267768"/>
    <lineage>
        <taxon>Bacteria</taxon>
        <taxon>Pseudomonadati</taxon>
        <taxon>Pseudomonadota</taxon>
        <taxon>Alphaproteobacteria</taxon>
        <taxon>Rhodobacterales</taxon>
        <taxon>Paracoccaceae</taxon>
        <taxon>Brevirhabdus</taxon>
    </lineage>
</organism>
<reference evidence="1 2" key="1">
    <citation type="submission" date="2017-01" db="EMBL/GenBank/DDBJ databases">
        <title>Genomic analysis of Xuhuaishuia manganoxidans DY6-4.</title>
        <authorList>
            <person name="Wang X."/>
        </authorList>
    </citation>
    <scope>NUCLEOTIDE SEQUENCE [LARGE SCALE GENOMIC DNA]</scope>
    <source>
        <strain evidence="1 2">DY6-4</strain>
    </source>
</reference>
<proteinExistence type="predicted"/>
<evidence type="ECO:0000313" key="2">
    <source>
        <dbReference type="Proteomes" id="UP000187266"/>
    </source>
</evidence>